<dbReference type="AlphaFoldDB" id="A0AAW2M8Q8"/>
<comment type="caution">
    <text evidence="2">The sequence shown here is derived from an EMBL/GenBank/DDBJ whole genome shotgun (WGS) entry which is preliminary data.</text>
</comment>
<reference evidence="2" key="2">
    <citation type="journal article" date="2024" name="Plant">
        <title>Genomic evolution and insights into agronomic trait innovations of Sesamum species.</title>
        <authorList>
            <person name="Miao H."/>
            <person name="Wang L."/>
            <person name="Qu L."/>
            <person name="Liu H."/>
            <person name="Sun Y."/>
            <person name="Le M."/>
            <person name="Wang Q."/>
            <person name="Wei S."/>
            <person name="Zheng Y."/>
            <person name="Lin W."/>
            <person name="Duan Y."/>
            <person name="Cao H."/>
            <person name="Xiong S."/>
            <person name="Wang X."/>
            <person name="Wei L."/>
            <person name="Li C."/>
            <person name="Ma Q."/>
            <person name="Ju M."/>
            <person name="Zhao R."/>
            <person name="Li G."/>
            <person name="Mu C."/>
            <person name="Tian Q."/>
            <person name="Mei H."/>
            <person name="Zhang T."/>
            <person name="Gao T."/>
            <person name="Zhang H."/>
        </authorList>
    </citation>
    <scope>NUCLEOTIDE SEQUENCE</scope>
    <source>
        <strain evidence="2">G01</strain>
    </source>
</reference>
<accession>A0AAW2M8Q8</accession>
<evidence type="ECO:0000256" key="1">
    <source>
        <dbReference type="SAM" id="MobiDB-lite"/>
    </source>
</evidence>
<reference evidence="2" key="1">
    <citation type="submission" date="2020-06" db="EMBL/GenBank/DDBJ databases">
        <authorList>
            <person name="Li T."/>
            <person name="Hu X."/>
            <person name="Zhang T."/>
            <person name="Song X."/>
            <person name="Zhang H."/>
            <person name="Dai N."/>
            <person name="Sheng W."/>
            <person name="Hou X."/>
            <person name="Wei L."/>
        </authorList>
    </citation>
    <scope>NUCLEOTIDE SEQUENCE</scope>
    <source>
        <strain evidence="2">G01</strain>
        <tissue evidence="2">Leaf</tissue>
    </source>
</reference>
<proteinExistence type="predicted"/>
<name>A0AAW2M8Q8_9LAMI</name>
<feature type="region of interest" description="Disordered" evidence="1">
    <location>
        <begin position="32"/>
        <end position="64"/>
    </location>
</feature>
<sequence>MSGRSDPGNTDPGHCHHRRRWWRCGTQRTMEMGPQRRRLATTRHDYRWSSSGGAPPLLEGCTPA</sequence>
<dbReference type="EMBL" id="JACGWK010000011">
    <property type="protein sequence ID" value="KAL0327309.1"/>
    <property type="molecule type" value="Genomic_DNA"/>
</dbReference>
<protein>
    <submittedName>
        <fullName evidence="2">Uncharacterized protein</fullName>
    </submittedName>
</protein>
<gene>
    <name evidence="2" type="ORF">Sangu_1808900</name>
</gene>
<organism evidence="2">
    <name type="scientific">Sesamum angustifolium</name>
    <dbReference type="NCBI Taxonomy" id="2727405"/>
    <lineage>
        <taxon>Eukaryota</taxon>
        <taxon>Viridiplantae</taxon>
        <taxon>Streptophyta</taxon>
        <taxon>Embryophyta</taxon>
        <taxon>Tracheophyta</taxon>
        <taxon>Spermatophyta</taxon>
        <taxon>Magnoliopsida</taxon>
        <taxon>eudicotyledons</taxon>
        <taxon>Gunneridae</taxon>
        <taxon>Pentapetalae</taxon>
        <taxon>asterids</taxon>
        <taxon>lamiids</taxon>
        <taxon>Lamiales</taxon>
        <taxon>Pedaliaceae</taxon>
        <taxon>Sesamum</taxon>
    </lineage>
</organism>
<evidence type="ECO:0000313" key="2">
    <source>
        <dbReference type="EMBL" id="KAL0327309.1"/>
    </source>
</evidence>